<dbReference type="InterPro" id="IPR050327">
    <property type="entry name" value="Proton-linked_MCT"/>
</dbReference>
<dbReference type="Proteomes" id="UP000245390">
    <property type="component" value="Unassembled WGS sequence"/>
</dbReference>
<feature type="transmembrane region" description="Helical" evidence="4">
    <location>
        <begin position="311"/>
        <end position="333"/>
    </location>
</feature>
<dbReference type="RefSeq" id="WP_109759215.1">
    <property type="nucleotide sequence ID" value="NZ_CP034588.1"/>
</dbReference>
<accession>A0A316G6U5</accession>
<sequence>MTALTFVRDNARFLAVGVVLTLNSSYGQTFFISVFAASIMADFALSDGEWGLVYTAATTASAVVMFFAGALSDRFRVRQLAWLVVPGLALSCVVMGASGSVAGLLAAIFLLRILGQGMMFQLASVSMARWFVARRGIALSIAGMGFWIGQATLPLVFASLLPSHGWRALWFLAAALVAVTFPLILWLLTLERTPQSLAHSDDAAGMDGRHWTRPEVLRSAFFWMLVPMLLGPPAWGTALFFQQVHIADVKGWGLTEYLALVPLMTVVSVAMTFVAGYLIDLLGSAVLIRVVLVPWLLGFLVLALAPTLPVAALAFVLFGVAHGTQATIMTAFWAEFFGTRHIGSIKAAATSLMVFGSAVGPGLSGVLIDQGLDFPTQMLGIVVYFAASGVLLWTAVDTARRRLPSAGEVDVKRA</sequence>
<feature type="transmembrane region" description="Helical" evidence="4">
    <location>
        <begin position="80"/>
        <end position="98"/>
    </location>
</feature>
<evidence type="ECO:0000313" key="7">
    <source>
        <dbReference type="Proteomes" id="UP000245390"/>
    </source>
</evidence>
<keyword evidence="3 4" id="KW-0472">Membrane</keyword>
<feature type="transmembrane region" description="Helical" evidence="4">
    <location>
        <begin position="104"/>
        <end position="125"/>
    </location>
</feature>
<dbReference type="InterPro" id="IPR011701">
    <property type="entry name" value="MFS"/>
</dbReference>
<evidence type="ECO:0000256" key="2">
    <source>
        <dbReference type="ARBA" id="ARBA00022989"/>
    </source>
</evidence>
<proteinExistence type="predicted"/>
<dbReference type="InterPro" id="IPR036259">
    <property type="entry name" value="MFS_trans_sf"/>
</dbReference>
<feature type="domain" description="Major facilitator superfamily (MFS) profile" evidence="5">
    <location>
        <begin position="13"/>
        <end position="401"/>
    </location>
</feature>
<dbReference type="AlphaFoldDB" id="A0A316G6U5"/>
<dbReference type="OrthoDB" id="1404228at2"/>
<dbReference type="Gene3D" id="1.20.1250.20">
    <property type="entry name" value="MFS general substrate transporter like domains"/>
    <property type="match status" value="1"/>
</dbReference>
<organism evidence="6 7">
    <name type="scientific">Silicimonas algicola</name>
    <dbReference type="NCBI Taxonomy" id="1826607"/>
    <lineage>
        <taxon>Bacteria</taxon>
        <taxon>Pseudomonadati</taxon>
        <taxon>Pseudomonadota</taxon>
        <taxon>Alphaproteobacteria</taxon>
        <taxon>Rhodobacterales</taxon>
        <taxon>Paracoccaceae</taxon>
    </lineage>
</organism>
<dbReference type="EMBL" id="QGGV01000004">
    <property type="protein sequence ID" value="PWK56528.1"/>
    <property type="molecule type" value="Genomic_DNA"/>
</dbReference>
<dbReference type="KEGG" id="salo:EF888_21295"/>
<evidence type="ECO:0000313" key="6">
    <source>
        <dbReference type="EMBL" id="PWK56528.1"/>
    </source>
</evidence>
<keyword evidence="1 4" id="KW-0812">Transmembrane</keyword>
<feature type="transmembrane region" description="Helical" evidence="4">
    <location>
        <begin position="220"/>
        <end position="241"/>
    </location>
</feature>
<dbReference type="PROSITE" id="PS50850">
    <property type="entry name" value="MFS"/>
    <property type="match status" value="1"/>
</dbReference>
<evidence type="ECO:0000256" key="4">
    <source>
        <dbReference type="SAM" id="Phobius"/>
    </source>
</evidence>
<feature type="transmembrane region" description="Helical" evidence="4">
    <location>
        <begin position="51"/>
        <end position="68"/>
    </location>
</feature>
<dbReference type="PANTHER" id="PTHR11360">
    <property type="entry name" value="MONOCARBOXYLATE TRANSPORTER"/>
    <property type="match status" value="1"/>
</dbReference>
<feature type="transmembrane region" description="Helical" evidence="4">
    <location>
        <begin position="257"/>
        <end position="279"/>
    </location>
</feature>
<dbReference type="Pfam" id="PF07690">
    <property type="entry name" value="MFS_1"/>
    <property type="match status" value="1"/>
</dbReference>
<comment type="caution">
    <text evidence="6">The sequence shown here is derived from an EMBL/GenBank/DDBJ whole genome shotgun (WGS) entry which is preliminary data.</text>
</comment>
<protein>
    <submittedName>
        <fullName evidence="6">MFS transporter</fullName>
    </submittedName>
</protein>
<gene>
    <name evidence="6" type="ORF">C8D95_104200</name>
</gene>
<evidence type="ECO:0000259" key="5">
    <source>
        <dbReference type="PROSITE" id="PS50850"/>
    </source>
</evidence>
<dbReference type="GO" id="GO:0022857">
    <property type="term" value="F:transmembrane transporter activity"/>
    <property type="evidence" value="ECO:0007669"/>
    <property type="project" value="InterPro"/>
</dbReference>
<feature type="transmembrane region" description="Helical" evidence="4">
    <location>
        <begin position="286"/>
        <end position="305"/>
    </location>
</feature>
<keyword evidence="7" id="KW-1185">Reference proteome</keyword>
<dbReference type="PANTHER" id="PTHR11360:SF308">
    <property type="entry name" value="BLL3089 PROTEIN"/>
    <property type="match status" value="1"/>
</dbReference>
<feature type="transmembrane region" description="Helical" evidence="4">
    <location>
        <begin position="374"/>
        <end position="396"/>
    </location>
</feature>
<dbReference type="InterPro" id="IPR020846">
    <property type="entry name" value="MFS_dom"/>
</dbReference>
<evidence type="ECO:0000256" key="1">
    <source>
        <dbReference type="ARBA" id="ARBA00022692"/>
    </source>
</evidence>
<keyword evidence="2 4" id="KW-1133">Transmembrane helix</keyword>
<reference evidence="6 7" key="1">
    <citation type="submission" date="2018-05" db="EMBL/GenBank/DDBJ databases">
        <title>Genomic Encyclopedia of Type Strains, Phase IV (KMG-IV): sequencing the most valuable type-strain genomes for metagenomic binning, comparative biology and taxonomic classification.</title>
        <authorList>
            <person name="Goeker M."/>
        </authorList>
    </citation>
    <scope>NUCLEOTIDE SEQUENCE [LARGE SCALE GENOMIC DNA]</scope>
    <source>
        <strain evidence="6 7">DSM 103371</strain>
    </source>
</reference>
<dbReference type="SUPFAM" id="SSF103473">
    <property type="entry name" value="MFS general substrate transporter"/>
    <property type="match status" value="1"/>
</dbReference>
<feature type="transmembrane region" description="Helical" evidence="4">
    <location>
        <begin position="168"/>
        <end position="188"/>
    </location>
</feature>
<feature type="transmembrane region" description="Helical" evidence="4">
    <location>
        <begin position="137"/>
        <end position="162"/>
    </location>
</feature>
<name>A0A316G6U5_9RHOB</name>
<evidence type="ECO:0000256" key="3">
    <source>
        <dbReference type="ARBA" id="ARBA00023136"/>
    </source>
</evidence>
<feature type="transmembrane region" description="Helical" evidence="4">
    <location>
        <begin position="345"/>
        <end position="368"/>
    </location>
</feature>